<dbReference type="NCBIfam" id="NF004739">
    <property type="entry name" value="PRK06075.1"/>
    <property type="match status" value="1"/>
</dbReference>
<keyword evidence="4" id="KW-1185">Reference proteome</keyword>
<keyword evidence="1" id="KW-0520">NAD</keyword>
<comment type="similarity">
    <text evidence="1">Belongs to the complex I 49 kDa subunit family.</text>
</comment>
<dbReference type="HAMAP" id="MF_01358">
    <property type="entry name" value="NDH1_NuoD"/>
    <property type="match status" value="1"/>
</dbReference>
<keyword evidence="1" id="KW-0472">Membrane</keyword>
<dbReference type="GO" id="GO:0048038">
    <property type="term" value="F:quinone binding"/>
    <property type="evidence" value="ECO:0007669"/>
    <property type="project" value="UniProtKB-KW"/>
</dbReference>
<dbReference type="OrthoDB" id="9801496at2"/>
<dbReference type="GO" id="GO:0050136">
    <property type="term" value="F:NADH dehydrogenase (quinone) (non-electrogenic) activity"/>
    <property type="evidence" value="ECO:0007669"/>
    <property type="project" value="UniProtKB-UniRule"/>
</dbReference>
<comment type="subunit">
    <text evidence="1">NDH-1 is composed of 14 different subunits. Subunits NuoB, C, D, E, F, and G constitute the peripheral sector of the complex.</text>
</comment>
<dbReference type="Pfam" id="PF00346">
    <property type="entry name" value="Complex1_49kDa"/>
    <property type="match status" value="1"/>
</dbReference>
<name>A0A517YVV4_9BACT</name>
<evidence type="ECO:0000313" key="3">
    <source>
        <dbReference type="EMBL" id="QDU34358.1"/>
    </source>
</evidence>
<dbReference type="EC" id="7.1.1.-" evidence="1"/>
<evidence type="ECO:0000259" key="2">
    <source>
        <dbReference type="Pfam" id="PF00346"/>
    </source>
</evidence>
<dbReference type="InterPro" id="IPR029014">
    <property type="entry name" value="NiFe-Hase_large"/>
</dbReference>
<dbReference type="SUPFAM" id="SSF56762">
    <property type="entry name" value="HydB/Nqo4-like"/>
    <property type="match status" value="1"/>
</dbReference>
<dbReference type="AlphaFoldDB" id="A0A517YVV4"/>
<dbReference type="GO" id="GO:0005886">
    <property type="term" value="C:plasma membrane"/>
    <property type="evidence" value="ECO:0007669"/>
    <property type="project" value="UniProtKB-SubCell"/>
</dbReference>
<accession>A0A517YVV4</accession>
<dbReference type="RefSeq" id="WP_145078111.1">
    <property type="nucleotide sequence ID" value="NZ_CP036425.1"/>
</dbReference>
<keyword evidence="1" id="KW-1278">Translocase</keyword>
<dbReference type="PANTHER" id="PTHR11993">
    <property type="entry name" value="NADH-UBIQUINONE OXIDOREDUCTASE 49 KDA SUBUNIT"/>
    <property type="match status" value="1"/>
</dbReference>
<dbReference type="InterPro" id="IPR001135">
    <property type="entry name" value="NADH_Q_OxRdtase_suD"/>
</dbReference>
<proteinExistence type="inferred from homology"/>
<comment type="subcellular location">
    <subcellularLocation>
        <location evidence="1">Cell membrane</location>
        <topology evidence="1">Peripheral membrane protein</topology>
        <orientation evidence="1">Cytoplasmic side</orientation>
    </subcellularLocation>
</comment>
<comment type="function">
    <text evidence="1">NDH-1 shuttles electrons from NADH, via FMN and iron-sulfur (Fe-S) centers, to quinones in the respiratory chain. The immediate electron acceptor for the enzyme in this species is believed to be ubiquinone. Couples the redox reaction to proton translocation (for every two electrons transferred, four hydrogen ions are translocated across the cytoplasmic membrane), and thus conserves the redox energy in a proton gradient.</text>
</comment>
<sequence>MPYELKPFDVDVETTPYLNDTASGDGDRWLLNFGPQHPATHTTLRIVLELDGERIVRAVPHIGYLHSGFEKLGEKLDYNQYVTVVSRMEYLSPILEDIAWHTAAEKLFGIDLTPRCKVIRTIMSEIGRIQVHLLSVAAAALDLGAFTGFLYGFNVREHINDLVDYISGQRFHCDWTRVGGLSQDLPDEKMFKTLVKKFINEQLPPAIDDIERLLNVNKIFRDRTEGIGRISTEDAIAWSLSGPMARSANVKRDVRKDSPYLCYKDNWDGQGSRAVDFKVPLATTGDCLARYLVRLEEIKQSVHIIKQLIDDIPGGSVNVDDEGKMTKPDKSSVYGSIEGLIQHFELIMTNRKWEAPIAECYTAIESGDGETGFYIVSDGGPSAWRAATRPPCFINYSVFSKITEGHMIADIPAILGSINIIAGQLDR</sequence>
<reference evidence="3 4" key="1">
    <citation type="submission" date="2019-02" db="EMBL/GenBank/DDBJ databases">
        <title>Deep-cultivation of Planctomycetes and their phenomic and genomic characterization uncovers novel biology.</title>
        <authorList>
            <person name="Wiegand S."/>
            <person name="Jogler M."/>
            <person name="Boedeker C."/>
            <person name="Pinto D."/>
            <person name="Vollmers J."/>
            <person name="Rivas-Marin E."/>
            <person name="Kohn T."/>
            <person name="Peeters S.H."/>
            <person name="Heuer A."/>
            <person name="Rast P."/>
            <person name="Oberbeckmann S."/>
            <person name="Bunk B."/>
            <person name="Jeske O."/>
            <person name="Meyerdierks A."/>
            <person name="Storesund J.E."/>
            <person name="Kallscheuer N."/>
            <person name="Luecker S."/>
            <person name="Lage O.M."/>
            <person name="Pohl T."/>
            <person name="Merkel B.J."/>
            <person name="Hornburger P."/>
            <person name="Mueller R.-W."/>
            <person name="Bruemmer F."/>
            <person name="Labrenz M."/>
            <person name="Spormann A.M."/>
            <person name="Op den Camp H."/>
            <person name="Overmann J."/>
            <person name="Amann R."/>
            <person name="Jetten M.S.M."/>
            <person name="Mascher T."/>
            <person name="Medema M.H."/>
            <person name="Devos D.P."/>
            <person name="Kaster A.-K."/>
            <person name="Ovreas L."/>
            <person name="Rohde M."/>
            <person name="Galperin M.Y."/>
            <person name="Jogler C."/>
        </authorList>
    </citation>
    <scope>NUCLEOTIDE SEQUENCE [LARGE SCALE GENOMIC DNA]</scope>
    <source>
        <strain evidence="3 4">KS4</strain>
    </source>
</reference>
<dbReference type="InterPro" id="IPR022885">
    <property type="entry name" value="NDH1_su_D/H"/>
</dbReference>
<dbReference type="GO" id="GO:0051287">
    <property type="term" value="F:NAD binding"/>
    <property type="evidence" value="ECO:0007669"/>
    <property type="project" value="InterPro"/>
</dbReference>
<dbReference type="Gene3D" id="1.10.645.10">
    <property type="entry name" value="Cytochrome-c3 Hydrogenase, chain B"/>
    <property type="match status" value="1"/>
</dbReference>
<keyword evidence="1" id="KW-0874">Quinone</keyword>
<evidence type="ECO:0000256" key="1">
    <source>
        <dbReference type="HAMAP-Rule" id="MF_01358"/>
    </source>
</evidence>
<keyword evidence="3" id="KW-0560">Oxidoreductase</keyword>
<keyword evidence="1" id="KW-0813">Transport</keyword>
<organism evidence="3 4">
    <name type="scientific">Poriferisphaera corsica</name>
    <dbReference type="NCBI Taxonomy" id="2528020"/>
    <lineage>
        <taxon>Bacteria</taxon>
        <taxon>Pseudomonadati</taxon>
        <taxon>Planctomycetota</taxon>
        <taxon>Phycisphaerae</taxon>
        <taxon>Phycisphaerales</taxon>
        <taxon>Phycisphaeraceae</taxon>
        <taxon>Poriferisphaera</taxon>
    </lineage>
</organism>
<keyword evidence="1" id="KW-1003">Cell membrane</keyword>
<dbReference type="PANTHER" id="PTHR11993:SF10">
    <property type="entry name" value="NADH DEHYDROGENASE [UBIQUINONE] IRON-SULFUR PROTEIN 2, MITOCHONDRIAL"/>
    <property type="match status" value="1"/>
</dbReference>
<comment type="catalytic activity">
    <reaction evidence="1">
        <text>a quinone + NADH + 5 H(+)(in) = a quinol + NAD(+) + 4 H(+)(out)</text>
        <dbReference type="Rhea" id="RHEA:57888"/>
        <dbReference type="ChEBI" id="CHEBI:15378"/>
        <dbReference type="ChEBI" id="CHEBI:24646"/>
        <dbReference type="ChEBI" id="CHEBI:57540"/>
        <dbReference type="ChEBI" id="CHEBI:57945"/>
        <dbReference type="ChEBI" id="CHEBI:132124"/>
    </reaction>
</comment>
<protein>
    <recommendedName>
        <fullName evidence="1">NADH-quinone oxidoreductase subunit D</fullName>
        <ecNumber evidence="1">7.1.1.-</ecNumber>
    </recommendedName>
    <alternativeName>
        <fullName evidence="1">NADH dehydrogenase I subunit D</fullName>
    </alternativeName>
    <alternativeName>
        <fullName evidence="1">NDH-1 subunit D</fullName>
    </alternativeName>
</protein>
<keyword evidence="1" id="KW-0830">Ubiquinone</keyword>
<feature type="domain" description="NADH-quinone oxidoreductase subunit D" evidence="2">
    <location>
        <begin position="142"/>
        <end position="427"/>
    </location>
</feature>
<gene>
    <name evidence="1 3" type="primary">nuoD</name>
    <name evidence="3" type="ORF">KS4_24260</name>
</gene>
<evidence type="ECO:0000313" key="4">
    <source>
        <dbReference type="Proteomes" id="UP000317369"/>
    </source>
</evidence>
<dbReference type="KEGG" id="pcor:KS4_24260"/>
<dbReference type="EMBL" id="CP036425">
    <property type="protein sequence ID" value="QDU34358.1"/>
    <property type="molecule type" value="Genomic_DNA"/>
</dbReference>
<dbReference type="Proteomes" id="UP000317369">
    <property type="component" value="Chromosome"/>
</dbReference>